<sequence length="235" mass="25647">MNCNKRKQNFFLGLVVLLLLIFISSQTSQVQVAAIDNSSNEGSYLEDGRDDFEQPIADGEEGELPPPPDPPENIESEPEESSSDESETPPESSNPGSSQETGSSQESGEEVESSSQSSEVDNSSSSRPESSTIETPGDMDSSESVDETPEGDESTQGNEANTLPFGTVMASNSNNSNLSFRQFANIMVEFGRRQRYSIPMISKALISADFVPVYWSSSFMPLSYIYELIFFGLQI</sequence>
<organism evidence="3 4">
    <name type="scientific">Ruoffia tabacinasalis</name>
    <dbReference type="NCBI Taxonomy" id="87458"/>
    <lineage>
        <taxon>Bacteria</taxon>
        <taxon>Bacillati</taxon>
        <taxon>Bacillota</taxon>
        <taxon>Bacilli</taxon>
        <taxon>Lactobacillales</taxon>
        <taxon>Aerococcaceae</taxon>
        <taxon>Ruoffia</taxon>
    </lineage>
</organism>
<dbReference type="Proteomes" id="UP000306420">
    <property type="component" value="Unassembled WGS sequence"/>
</dbReference>
<evidence type="ECO:0000313" key="4">
    <source>
        <dbReference type="Proteomes" id="UP000306420"/>
    </source>
</evidence>
<proteinExistence type="predicted"/>
<feature type="compositionally biased region" description="Acidic residues" evidence="1">
    <location>
        <begin position="140"/>
        <end position="153"/>
    </location>
</feature>
<feature type="chain" id="PRO_5038689928" evidence="2">
    <location>
        <begin position="30"/>
        <end position="235"/>
    </location>
</feature>
<evidence type="ECO:0000256" key="2">
    <source>
        <dbReference type="SAM" id="SignalP"/>
    </source>
</evidence>
<reference evidence="3 4" key="1">
    <citation type="submission" date="2019-05" db="EMBL/GenBank/DDBJ databases">
        <title>The metagenome of a microbial culture collection derived from dairy environment covers the genomic content of the human microbiome.</title>
        <authorList>
            <person name="Roder T."/>
            <person name="Wuthrich D."/>
            <person name="Sattari Z."/>
            <person name="Von Ah U."/>
            <person name="Bar C."/>
            <person name="Ronchi F."/>
            <person name="Macpherson A.J."/>
            <person name="Ganal-Vonarburg S.C."/>
            <person name="Bruggmann R."/>
            <person name="Vergeres G."/>
        </authorList>
    </citation>
    <scope>NUCLEOTIDE SEQUENCE [LARGE SCALE GENOMIC DNA]</scope>
    <source>
        <strain evidence="3 4">FAM 24227</strain>
    </source>
</reference>
<gene>
    <name evidence="3" type="ORF">FEZ33_04975</name>
</gene>
<feature type="compositionally biased region" description="Low complexity" evidence="1">
    <location>
        <begin position="89"/>
        <end position="106"/>
    </location>
</feature>
<dbReference type="EMBL" id="VBSP01000012">
    <property type="protein sequence ID" value="TLQ41699.1"/>
    <property type="molecule type" value="Genomic_DNA"/>
</dbReference>
<evidence type="ECO:0000256" key="1">
    <source>
        <dbReference type="SAM" id="MobiDB-lite"/>
    </source>
</evidence>
<name>A0A5R9DVP7_9LACT</name>
<protein>
    <submittedName>
        <fullName evidence="3">Uncharacterized protein</fullName>
    </submittedName>
</protein>
<feature type="compositionally biased region" description="Acidic residues" evidence="1">
    <location>
        <begin position="72"/>
        <end position="88"/>
    </location>
</feature>
<accession>A0A5R9DVP7</accession>
<dbReference type="AlphaFoldDB" id="A0A5R9DVP7"/>
<keyword evidence="2" id="KW-0732">Signal</keyword>
<dbReference type="RefSeq" id="WP_138404297.1">
    <property type="nucleotide sequence ID" value="NZ_VBSP01000012.1"/>
</dbReference>
<evidence type="ECO:0000313" key="3">
    <source>
        <dbReference type="EMBL" id="TLQ41699.1"/>
    </source>
</evidence>
<feature type="compositionally biased region" description="Low complexity" evidence="1">
    <location>
        <begin position="113"/>
        <end position="136"/>
    </location>
</feature>
<feature type="region of interest" description="Disordered" evidence="1">
    <location>
        <begin position="40"/>
        <end position="165"/>
    </location>
</feature>
<feature type="signal peptide" evidence="2">
    <location>
        <begin position="1"/>
        <end position="29"/>
    </location>
</feature>
<comment type="caution">
    <text evidence="3">The sequence shown here is derived from an EMBL/GenBank/DDBJ whole genome shotgun (WGS) entry which is preliminary data.</text>
</comment>